<gene>
    <name evidence="1" type="ORF">SAMN05216402_2613</name>
</gene>
<keyword evidence="2" id="KW-1185">Reference proteome</keyword>
<dbReference type="Proteomes" id="UP000183471">
    <property type="component" value="Unassembled WGS sequence"/>
</dbReference>
<proteinExistence type="predicted"/>
<dbReference type="RefSeq" id="WP_107797695.1">
    <property type="nucleotide sequence ID" value="NZ_FNKY01000001.1"/>
</dbReference>
<dbReference type="Pfam" id="PF01527">
    <property type="entry name" value="HTH_Tnp_1"/>
    <property type="match status" value="1"/>
</dbReference>
<dbReference type="InterPro" id="IPR009057">
    <property type="entry name" value="Homeodomain-like_sf"/>
</dbReference>
<protein>
    <submittedName>
        <fullName evidence="1">Transposase</fullName>
    </submittedName>
</protein>
<dbReference type="SUPFAM" id="SSF46689">
    <property type="entry name" value="Homeodomain-like"/>
    <property type="match status" value="1"/>
</dbReference>
<dbReference type="EMBL" id="FNKY01000001">
    <property type="protein sequence ID" value="SDQ86845.1"/>
    <property type="molecule type" value="Genomic_DNA"/>
</dbReference>
<evidence type="ECO:0000313" key="1">
    <source>
        <dbReference type="EMBL" id="SDQ86845.1"/>
    </source>
</evidence>
<accession>A0ABY0TI50</accession>
<organism evidence="1 2">
    <name type="scientific">Nitrosospira multiformis</name>
    <dbReference type="NCBI Taxonomy" id="1231"/>
    <lineage>
        <taxon>Bacteria</taxon>
        <taxon>Pseudomonadati</taxon>
        <taxon>Pseudomonadota</taxon>
        <taxon>Betaproteobacteria</taxon>
        <taxon>Nitrosomonadales</taxon>
        <taxon>Nitrosomonadaceae</taxon>
        <taxon>Nitrosospira</taxon>
    </lineage>
</organism>
<sequence>MMTKRRVRREFDTRFKLEVVRMVRDQGLPLVTCRSMDGETVVRRWVKQFETELSGQPGIGKPLTVEQQRIRQRETENWQLRMDNDLLKKASAFFAPELK</sequence>
<name>A0ABY0TI50_9PROT</name>
<dbReference type="InterPro" id="IPR002514">
    <property type="entry name" value="Transposase_8"/>
</dbReference>
<evidence type="ECO:0000313" key="2">
    <source>
        <dbReference type="Proteomes" id="UP000183471"/>
    </source>
</evidence>
<reference evidence="1 2" key="1">
    <citation type="submission" date="2016-10" db="EMBL/GenBank/DDBJ databases">
        <authorList>
            <person name="Varghese N."/>
            <person name="Submissions S."/>
        </authorList>
    </citation>
    <scope>NUCLEOTIDE SEQUENCE [LARGE SCALE GENOMIC DNA]</scope>
    <source>
        <strain evidence="1 2">Nl1</strain>
    </source>
</reference>
<comment type="caution">
    <text evidence="1">The sequence shown here is derived from an EMBL/GenBank/DDBJ whole genome shotgun (WGS) entry which is preliminary data.</text>
</comment>